<evidence type="ECO:0000313" key="1">
    <source>
        <dbReference type="EMBL" id="MDO3381203.1"/>
    </source>
</evidence>
<accession>A0ABT8TCU5</accession>
<proteinExistence type="predicted"/>
<organism evidence="1 2">
    <name type="scientific">Gilvimarinus algae</name>
    <dbReference type="NCBI Taxonomy" id="3058037"/>
    <lineage>
        <taxon>Bacteria</taxon>
        <taxon>Pseudomonadati</taxon>
        <taxon>Pseudomonadota</taxon>
        <taxon>Gammaproteobacteria</taxon>
        <taxon>Cellvibrionales</taxon>
        <taxon>Cellvibrionaceae</taxon>
        <taxon>Gilvimarinus</taxon>
    </lineage>
</organism>
<name>A0ABT8TCU5_9GAMM</name>
<keyword evidence="2" id="KW-1185">Reference proteome</keyword>
<dbReference type="Proteomes" id="UP001168380">
    <property type="component" value="Unassembled WGS sequence"/>
</dbReference>
<reference evidence="1" key="1">
    <citation type="submission" date="2023-07" db="EMBL/GenBank/DDBJ databases">
        <title>Gilvimarinus algae sp. nov., isolated from the surface of Kelp.</title>
        <authorList>
            <person name="Sun Y.Y."/>
            <person name="Gong Y."/>
            <person name="Du Z.J."/>
        </authorList>
    </citation>
    <scope>NUCLEOTIDE SEQUENCE</scope>
    <source>
        <strain evidence="1">SDUM040014</strain>
    </source>
</reference>
<dbReference type="EMBL" id="JAULRT010000034">
    <property type="protein sequence ID" value="MDO3381203.1"/>
    <property type="molecule type" value="Genomic_DNA"/>
</dbReference>
<sequence>MGEAVFDFKVNMFDLRKLYLEEPQKHDELSAFHWFTKAICLEYESLELTERPDFIIDSDQRRIGIEITLAERNCSSSKYSSQQIEAEQTKFSDSLLQSINSKIPLDVGLVFEDGKEVDINQTNGVRDALANRINEISANMTPHSVELIVRSEGDMCRSKHRKHVFPGLPNFLQHIQLFNDGHEESVVTGARGGFLDSFTEADISSILEKKHRSLIGYQKCDEQWLVIVSGSVPPLFVEHDSRPNVLLASIATSFAGVDAKLPLKSNFEKVYFFNSPIHATLLT</sequence>
<gene>
    <name evidence="1" type="ORF">QWI16_03400</name>
</gene>
<evidence type="ECO:0000313" key="2">
    <source>
        <dbReference type="Proteomes" id="UP001168380"/>
    </source>
</evidence>
<comment type="caution">
    <text evidence="1">The sequence shown here is derived from an EMBL/GenBank/DDBJ whole genome shotgun (WGS) entry which is preliminary data.</text>
</comment>
<protein>
    <submittedName>
        <fullName evidence="1">Uncharacterized protein</fullName>
    </submittedName>
</protein>
<dbReference type="RefSeq" id="WP_302711333.1">
    <property type="nucleotide sequence ID" value="NZ_JAULRT010000034.1"/>
</dbReference>